<name>A0ABQ2JDB9_9ACTN</name>
<evidence type="ECO:0000313" key="1">
    <source>
        <dbReference type="EMBL" id="GGN43414.1"/>
    </source>
</evidence>
<dbReference type="Proteomes" id="UP000600080">
    <property type="component" value="Unassembled WGS sequence"/>
</dbReference>
<gene>
    <name evidence="1" type="ORF">GCM10012285_24820</name>
</gene>
<proteinExistence type="predicted"/>
<accession>A0ABQ2JDB9</accession>
<reference evidence="2" key="1">
    <citation type="journal article" date="2019" name="Int. J. Syst. Evol. Microbiol.">
        <title>The Global Catalogue of Microorganisms (GCM) 10K type strain sequencing project: providing services to taxonomists for standard genome sequencing and annotation.</title>
        <authorList>
            <consortium name="The Broad Institute Genomics Platform"/>
            <consortium name="The Broad Institute Genome Sequencing Center for Infectious Disease"/>
            <person name="Wu L."/>
            <person name="Ma J."/>
        </authorList>
    </citation>
    <scope>NUCLEOTIDE SEQUENCE [LARGE SCALE GENOMIC DNA]</scope>
    <source>
        <strain evidence="2">CGMCC 4.7323</strain>
    </source>
</reference>
<dbReference type="EMBL" id="BMND01000008">
    <property type="protein sequence ID" value="GGN43414.1"/>
    <property type="molecule type" value="Genomic_DNA"/>
</dbReference>
<protein>
    <submittedName>
        <fullName evidence="1">Uncharacterized protein</fullName>
    </submittedName>
</protein>
<comment type="caution">
    <text evidence="1">The sequence shown here is derived from an EMBL/GenBank/DDBJ whole genome shotgun (WGS) entry which is preliminary data.</text>
</comment>
<organism evidence="1 2">
    <name type="scientific">Streptomyces kronopolitis</name>
    <dbReference type="NCBI Taxonomy" id="1612435"/>
    <lineage>
        <taxon>Bacteria</taxon>
        <taxon>Bacillati</taxon>
        <taxon>Actinomycetota</taxon>
        <taxon>Actinomycetes</taxon>
        <taxon>Kitasatosporales</taxon>
        <taxon>Streptomycetaceae</taxon>
        <taxon>Streptomyces</taxon>
    </lineage>
</organism>
<sequence>MAPPFRRSGVGLLAATGGVVAGTVYQTQTQTQTQAGGEELIGRRGARAAVWAGGGGLLRLAR</sequence>
<evidence type="ECO:0000313" key="2">
    <source>
        <dbReference type="Proteomes" id="UP000600080"/>
    </source>
</evidence>
<keyword evidence="2" id="KW-1185">Reference proteome</keyword>